<name>A0ABW2RJP0_9BACL</name>
<dbReference type="Proteomes" id="UP001596500">
    <property type="component" value="Unassembled WGS sequence"/>
</dbReference>
<proteinExistence type="predicted"/>
<protein>
    <recommendedName>
        <fullName evidence="4">SseB protein N-terminal domain-containing protein</fullName>
    </recommendedName>
</protein>
<feature type="region of interest" description="Disordered" evidence="1">
    <location>
        <begin position="240"/>
        <end position="296"/>
    </location>
</feature>
<dbReference type="EMBL" id="JBHTBW010000021">
    <property type="protein sequence ID" value="MFC7441249.1"/>
    <property type="molecule type" value="Genomic_DNA"/>
</dbReference>
<accession>A0ABW2RJP0</accession>
<dbReference type="RefSeq" id="WP_379864542.1">
    <property type="nucleotide sequence ID" value="NZ_JBHTBW010000021.1"/>
</dbReference>
<evidence type="ECO:0000313" key="3">
    <source>
        <dbReference type="Proteomes" id="UP001596500"/>
    </source>
</evidence>
<keyword evidence="3" id="KW-1185">Reference proteome</keyword>
<evidence type="ECO:0000313" key="2">
    <source>
        <dbReference type="EMBL" id="MFC7441249.1"/>
    </source>
</evidence>
<sequence>MNVRECLELASANRITPEQLYQFFATRVQRLMILYHVSESGETPFLARGNEPNSRFIVAFTDMEAARSVKVREPGQVRMLEEPALSFLIKAYRSDAQGILFNPGLPSRLFLLKQHVLPLIKEYAVQQFSQMVGPWVPTMDQNLLLVEYQQDAYTVAVYTNEQDAAYVTRKSGGVPVQHPWHVIWERCQQLGASAPFFHFSLPEQAMLTGKHVETIQFGSQHGIIDESIVEHPFVVYGGATPTEPTASLQEQPVGANQPEQRQAKQAEEVPLVDSSPAQKPIKPPVPEPQPQVEPVPPGIPAMSAGSGLERPMDPDVAQGLKKLEKATIEGQGMGNGWEVCRAMAELRRIWVVVDPDGNMVILAGQDHSPIVDFFTSAHHAERLIAEARQKNPNLPPMTPRLISTKKLYKALAPRTPIVWINRGSPEAWTSIMGDTLPYVLQLMAQLRNETV</sequence>
<feature type="compositionally biased region" description="Pro residues" evidence="1">
    <location>
        <begin position="281"/>
        <end position="296"/>
    </location>
</feature>
<evidence type="ECO:0000256" key="1">
    <source>
        <dbReference type="SAM" id="MobiDB-lite"/>
    </source>
</evidence>
<comment type="caution">
    <text evidence="2">The sequence shown here is derived from an EMBL/GenBank/DDBJ whole genome shotgun (WGS) entry which is preliminary data.</text>
</comment>
<organism evidence="2 3">
    <name type="scientific">Laceyella putida</name>
    <dbReference type="NCBI Taxonomy" id="110101"/>
    <lineage>
        <taxon>Bacteria</taxon>
        <taxon>Bacillati</taxon>
        <taxon>Bacillota</taxon>
        <taxon>Bacilli</taxon>
        <taxon>Bacillales</taxon>
        <taxon>Thermoactinomycetaceae</taxon>
        <taxon>Laceyella</taxon>
    </lineage>
</organism>
<reference evidence="3" key="1">
    <citation type="journal article" date="2019" name="Int. J. Syst. Evol. Microbiol.">
        <title>The Global Catalogue of Microorganisms (GCM) 10K type strain sequencing project: providing services to taxonomists for standard genome sequencing and annotation.</title>
        <authorList>
            <consortium name="The Broad Institute Genomics Platform"/>
            <consortium name="The Broad Institute Genome Sequencing Center for Infectious Disease"/>
            <person name="Wu L."/>
            <person name="Ma J."/>
        </authorList>
    </citation>
    <scope>NUCLEOTIDE SEQUENCE [LARGE SCALE GENOMIC DNA]</scope>
    <source>
        <strain evidence="3">CGMCC 1.12942</strain>
    </source>
</reference>
<gene>
    <name evidence="2" type="ORF">ACFQNG_08770</name>
</gene>
<evidence type="ECO:0008006" key="4">
    <source>
        <dbReference type="Google" id="ProtNLM"/>
    </source>
</evidence>